<dbReference type="Proteomes" id="UP000321058">
    <property type="component" value="Unassembled WGS sequence"/>
</dbReference>
<comment type="caution">
    <text evidence="1">The sequence shown here is derived from an EMBL/GenBank/DDBJ whole genome shotgun (WGS) entry which is preliminary data.</text>
</comment>
<organism evidence="1 2">
    <name type="scientific">Reyranella soli</name>
    <dbReference type="NCBI Taxonomy" id="1230389"/>
    <lineage>
        <taxon>Bacteria</taxon>
        <taxon>Pseudomonadati</taxon>
        <taxon>Pseudomonadota</taxon>
        <taxon>Alphaproteobacteria</taxon>
        <taxon>Hyphomicrobiales</taxon>
        <taxon>Reyranellaceae</taxon>
        <taxon>Reyranella</taxon>
    </lineage>
</organism>
<name>A0A512NS98_9HYPH</name>
<evidence type="ECO:0000313" key="2">
    <source>
        <dbReference type="Proteomes" id="UP000321058"/>
    </source>
</evidence>
<evidence type="ECO:0000313" key="1">
    <source>
        <dbReference type="EMBL" id="GEP61813.1"/>
    </source>
</evidence>
<dbReference type="EMBL" id="BKAJ01000258">
    <property type="protein sequence ID" value="GEP61813.1"/>
    <property type="molecule type" value="Genomic_DNA"/>
</dbReference>
<sequence>MNTRSRRLIIAETLGGVKVSNQRFQQGLAPYDLPKEECFERIEGRMDFAKNREVGPMTNQSGDYISARFPR</sequence>
<keyword evidence="2" id="KW-1185">Reference proteome</keyword>
<reference evidence="1 2" key="1">
    <citation type="submission" date="2019-07" db="EMBL/GenBank/DDBJ databases">
        <title>Whole genome shotgun sequence of Reyranella soli NBRC 108950.</title>
        <authorList>
            <person name="Hosoyama A."/>
            <person name="Uohara A."/>
            <person name="Ohji S."/>
            <person name="Ichikawa N."/>
        </authorList>
    </citation>
    <scope>NUCLEOTIDE SEQUENCE [LARGE SCALE GENOMIC DNA]</scope>
    <source>
        <strain evidence="1 2">NBRC 108950</strain>
    </source>
</reference>
<accession>A0A512NS98</accession>
<gene>
    <name evidence="1" type="ORF">RSO01_89790</name>
</gene>
<proteinExistence type="predicted"/>
<dbReference type="AlphaFoldDB" id="A0A512NS98"/>
<protein>
    <submittedName>
        <fullName evidence="1">Uncharacterized protein</fullName>
    </submittedName>
</protein>